<dbReference type="EMBL" id="MEUF01000024">
    <property type="protein sequence ID" value="OGC35583.1"/>
    <property type="molecule type" value="Genomic_DNA"/>
</dbReference>
<dbReference type="Proteomes" id="UP000178951">
    <property type="component" value="Unassembled WGS sequence"/>
</dbReference>
<evidence type="ECO:0000313" key="1">
    <source>
        <dbReference type="EMBL" id="OGC35583.1"/>
    </source>
</evidence>
<dbReference type="AlphaFoldDB" id="A0A1F4TU56"/>
<reference evidence="1 2" key="1">
    <citation type="journal article" date="2016" name="Nat. Commun.">
        <title>Thousands of microbial genomes shed light on interconnected biogeochemical processes in an aquifer system.</title>
        <authorList>
            <person name="Anantharaman K."/>
            <person name="Brown C.T."/>
            <person name="Hug L.A."/>
            <person name="Sharon I."/>
            <person name="Castelle C.J."/>
            <person name="Probst A.J."/>
            <person name="Thomas B.C."/>
            <person name="Singh A."/>
            <person name="Wilkins M.J."/>
            <person name="Karaoz U."/>
            <person name="Brodie E.L."/>
            <person name="Williams K.H."/>
            <person name="Hubbard S.S."/>
            <person name="Banfield J.F."/>
        </authorList>
    </citation>
    <scope>NUCLEOTIDE SEQUENCE [LARGE SCALE GENOMIC DNA]</scope>
</reference>
<evidence type="ECO:0000313" key="2">
    <source>
        <dbReference type="Proteomes" id="UP000178951"/>
    </source>
</evidence>
<organism evidence="1 2">
    <name type="scientific">candidate division WOR-1 bacterium RIFOXYB2_FULL_48_7</name>
    <dbReference type="NCBI Taxonomy" id="1802583"/>
    <lineage>
        <taxon>Bacteria</taxon>
        <taxon>Bacillati</taxon>
        <taxon>Saganbacteria</taxon>
    </lineage>
</organism>
<comment type="caution">
    <text evidence="1">The sequence shown here is derived from an EMBL/GenBank/DDBJ whole genome shotgun (WGS) entry which is preliminary data.</text>
</comment>
<gene>
    <name evidence="1" type="ORF">A2311_05320</name>
</gene>
<dbReference type="STRING" id="1802583.A2311_05320"/>
<accession>A0A1F4TU56</accession>
<sequence length="201" mass="21846">MDITPACRFKKPQAVSCRHLQILRAAARHAGRVTPNLTMADVPGYLNPASKEIKALFILPQFPDGGCPNSEPLIMFGAPVFSGVNLSFQHVDLARRLALVRRLPGSDEPQLLAGVWGFSLYLNEAPAQAVIRANLFSPQHFFRVVPSSGLTGNMPEYLVPHLLTTLARQTAPEFGVAPFDRGQAGAMIRVYKGEPISCADV</sequence>
<proteinExistence type="predicted"/>
<name>A0A1F4TU56_UNCSA</name>
<protein>
    <submittedName>
        <fullName evidence="1">Uncharacterized protein</fullName>
    </submittedName>
</protein>